<evidence type="ECO:0000313" key="2">
    <source>
        <dbReference type="Proteomes" id="UP000001075"/>
    </source>
</evidence>
<dbReference type="AlphaFoldDB" id="G3IJS3"/>
<dbReference type="InParanoid" id="G3IJS3"/>
<organism evidence="1 2">
    <name type="scientific">Cricetulus griseus</name>
    <name type="common">Chinese hamster</name>
    <name type="synonym">Cricetulus barabensis griseus</name>
    <dbReference type="NCBI Taxonomy" id="10029"/>
    <lineage>
        <taxon>Eukaryota</taxon>
        <taxon>Metazoa</taxon>
        <taxon>Chordata</taxon>
        <taxon>Craniata</taxon>
        <taxon>Vertebrata</taxon>
        <taxon>Euteleostomi</taxon>
        <taxon>Mammalia</taxon>
        <taxon>Eutheria</taxon>
        <taxon>Euarchontoglires</taxon>
        <taxon>Glires</taxon>
        <taxon>Rodentia</taxon>
        <taxon>Myomorpha</taxon>
        <taxon>Muroidea</taxon>
        <taxon>Cricetidae</taxon>
        <taxon>Cricetinae</taxon>
        <taxon>Cricetulus</taxon>
    </lineage>
</organism>
<reference evidence="2" key="1">
    <citation type="journal article" date="2011" name="Nat. Biotechnol.">
        <title>The genomic sequence of the Chinese hamster ovary (CHO)-K1 cell line.</title>
        <authorList>
            <person name="Xu X."/>
            <person name="Nagarajan H."/>
            <person name="Lewis N.E."/>
            <person name="Pan S."/>
            <person name="Cai Z."/>
            <person name="Liu X."/>
            <person name="Chen W."/>
            <person name="Xie M."/>
            <person name="Wang W."/>
            <person name="Hammond S."/>
            <person name="Andersen M.R."/>
            <person name="Neff N."/>
            <person name="Passarelli B."/>
            <person name="Koh W."/>
            <person name="Fan H.C."/>
            <person name="Wang J."/>
            <person name="Gui Y."/>
            <person name="Lee K.H."/>
            <person name="Betenbaugh M.J."/>
            <person name="Quake S.R."/>
            <person name="Famili I."/>
            <person name="Palsson B.O."/>
            <person name="Wang J."/>
        </authorList>
    </citation>
    <scope>NUCLEOTIDE SEQUENCE [LARGE SCALE GENOMIC DNA]</scope>
    <source>
        <strain evidence="2">CHO K1 cell line</strain>
    </source>
</reference>
<gene>
    <name evidence="1" type="ORF">I79_024109</name>
</gene>
<protein>
    <submittedName>
        <fullName evidence="1">Uncharacterized protein</fullName>
    </submittedName>
</protein>
<dbReference type="EMBL" id="JH003391">
    <property type="protein sequence ID" value="EGW13086.1"/>
    <property type="molecule type" value="Genomic_DNA"/>
</dbReference>
<proteinExistence type="predicted"/>
<sequence length="61" mass="7179">MPKPHPEFTCTRPAHLLIHTGHEECKYKDGRHGRRQVAGDRLDVVEELPTLRRLHHREPSH</sequence>
<evidence type="ECO:0000313" key="1">
    <source>
        <dbReference type="EMBL" id="EGW13086.1"/>
    </source>
</evidence>
<name>G3IJS3_CRIGR</name>
<accession>G3IJS3</accession>
<dbReference type="Proteomes" id="UP000001075">
    <property type="component" value="Unassembled WGS sequence"/>
</dbReference>